<dbReference type="SUPFAM" id="SSF50978">
    <property type="entry name" value="WD40 repeat-like"/>
    <property type="match status" value="1"/>
</dbReference>
<dbReference type="PANTHER" id="PTHR14494">
    <property type="entry name" value="ALADIN/ADRACALIN/AAAS"/>
    <property type="match status" value="1"/>
</dbReference>
<proteinExistence type="predicted"/>
<dbReference type="VEuPathDB" id="TriTrypDB:TM35_000302300"/>
<dbReference type="InterPro" id="IPR001680">
    <property type="entry name" value="WD40_rpt"/>
</dbReference>
<dbReference type="InterPro" id="IPR045139">
    <property type="entry name" value="Aladin"/>
</dbReference>
<dbReference type="GO" id="GO:0005643">
    <property type="term" value="C:nuclear pore"/>
    <property type="evidence" value="ECO:0007669"/>
    <property type="project" value="TreeGrafter"/>
</dbReference>
<dbReference type="InterPro" id="IPR015943">
    <property type="entry name" value="WD40/YVTN_repeat-like_dom_sf"/>
</dbReference>
<keyword evidence="2" id="KW-1185">Reference proteome</keyword>
<dbReference type="SMART" id="SM00320">
    <property type="entry name" value="WD40"/>
    <property type="match status" value="3"/>
</dbReference>
<accession>A0A1X0NPX8</accession>
<comment type="caution">
    <text evidence="1">The sequence shown here is derived from an EMBL/GenBank/DDBJ whole genome shotgun (WGS) entry which is preliminary data.</text>
</comment>
<dbReference type="EMBL" id="NBCO01000030">
    <property type="protein sequence ID" value="ORC86190.1"/>
    <property type="molecule type" value="Genomic_DNA"/>
</dbReference>
<dbReference type="GeneID" id="39988333"/>
<dbReference type="Gene3D" id="2.130.10.10">
    <property type="entry name" value="YVTN repeat-like/Quinoprotein amine dehydrogenase"/>
    <property type="match status" value="1"/>
</dbReference>
<dbReference type="PANTHER" id="PTHR14494:SF0">
    <property type="entry name" value="ALADIN"/>
    <property type="match status" value="1"/>
</dbReference>
<organism evidence="1 2">
    <name type="scientific">Trypanosoma theileri</name>
    <dbReference type="NCBI Taxonomy" id="67003"/>
    <lineage>
        <taxon>Eukaryota</taxon>
        <taxon>Discoba</taxon>
        <taxon>Euglenozoa</taxon>
        <taxon>Kinetoplastea</taxon>
        <taxon>Metakinetoplastina</taxon>
        <taxon>Trypanosomatida</taxon>
        <taxon>Trypanosomatidae</taxon>
        <taxon>Trypanosoma</taxon>
    </lineage>
</organism>
<dbReference type="AlphaFoldDB" id="A0A1X0NPX8"/>
<gene>
    <name evidence="1" type="ORF">TM35_000302300</name>
</gene>
<dbReference type="STRING" id="67003.A0A1X0NPX8"/>
<evidence type="ECO:0000313" key="2">
    <source>
        <dbReference type="Proteomes" id="UP000192257"/>
    </source>
</evidence>
<evidence type="ECO:0000313" key="1">
    <source>
        <dbReference type="EMBL" id="ORC86190.1"/>
    </source>
</evidence>
<dbReference type="OrthoDB" id="411991at2759"/>
<dbReference type="RefSeq" id="XP_028880256.1">
    <property type="nucleotide sequence ID" value="XM_029028553.1"/>
</dbReference>
<reference evidence="1 2" key="1">
    <citation type="submission" date="2017-03" db="EMBL/GenBank/DDBJ databases">
        <title>An alternative strategy for trypanosome survival in the mammalian bloodstream revealed through genome and transcriptome analysis of the ubiquitous bovine parasite Trypanosoma (Megatrypanum) theileri.</title>
        <authorList>
            <person name="Kelly S."/>
            <person name="Ivens A."/>
            <person name="Mott A."/>
            <person name="O'Neill E."/>
            <person name="Emms D."/>
            <person name="Macleod O."/>
            <person name="Voorheis P."/>
            <person name="Matthews J."/>
            <person name="Matthews K."/>
            <person name="Carrington M."/>
        </authorList>
    </citation>
    <scope>NUCLEOTIDE SEQUENCE [LARGE SCALE GENOMIC DNA]</scope>
    <source>
        <strain evidence="1">Edinburgh</strain>
    </source>
</reference>
<name>A0A1X0NPX8_9TRYP</name>
<dbReference type="Proteomes" id="UP000192257">
    <property type="component" value="Unassembled WGS sequence"/>
</dbReference>
<sequence>MYQPLLELPPAATTVCAAGDRLLGEAAGVLYSSSQRAAYEAHGGAVYPSWKPANRNVVGRGTRQTTTTITTGGRSRKGGALYLWRQQSLKQLVRLLRPVVSFVPLLRLVLPFVVPASANCTPRLLLKSAEYPERVTAIAFHPHRMLLAAVVDEGAGSSRVVVYDVAESRERCVLTHAFQQHASCVAWKPFSRDVLAVGCDGGVLVWSLSFGTAPATTIYGGSNNNNNNNIYNHNNYNNNNGMCNTRGVEGEGEDQTAYCLFYRCTPHVRTTCINFSRRDGRYLACGSLDHIAVQFHDIRLPPSNALLLRHVSAEGGTEDVLFADDDTFAVRLVCGAARIVLLSFPSCASTTVATPAPVLSMAPARVFGPHHFVLNCARVEGVIVAHVNPFVGVAVVALISTGVHRGVGGSVRSVACSGRRMYIAVETGHVLVCHCGHRAGTHTLIPIGVVQLDVHKLAVFDGCTAGSLLAAVERDQTITFLPSYHA</sequence>
<protein>
    <submittedName>
        <fullName evidence="1">Putative U4/U6 small nuclear ribonuclear protein</fullName>
    </submittedName>
</protein>
<dbReference type="GO" id="GO:0006913">
    <property type="term" value="P:nucleocytoplasmic transport"/>
    <property type="evidence" value="ECO:0007669"/>
    <property type="project" value="TreeGrafter"/>
</dbReference>
<dbReference type="InterPro" id="IPR036322">
    <property type="entry name" value="WD40_repeat_dom_sf"/>
</dbReference>